<dbReference type="Proteomes" id="UP000198406">
    <property type="component" value="Unassembled WGS sequence"/>
</dbReference>
<reference evidence="3 4" key="1">
    <citation type="journal article" date="2015" name="Plant Cell">
        <title>Oil accumulation by the oleaginous diatom Fistulifera solaris as revealed by the genome and transcriptome.</title>
        <authorList>
            <person name="Tanaka T."/>
            <person name="Maeda Y."/>
            <person name="Veluchamy A."/>
            <person name="Tanaka M."/>
            <person name="Abida H."/>
            <person name="Marechal E."/>
            <person name="Bowler C."/>
            <person name="Muto M."/>
            <person name="Sunaga Y."/>
            <person name="Tanaka M."/>
            <person name="Yoshino T."/>
            <person name="Taniguchi T."/>
            <person name="Fukuda Y."/>
            <person name="Nemoto M."/>
            <person name="Matsumoto M."/>
            <person name="Wong P.S."/>
            <person name="Aburatani S."/>
            <person name="Fujibuchi W."/>
        </authorList>
    </citation>
    <scope>NUCLEOTIDE SEQUENCE [LARGE SCALE GENOMIC DNA]</scope>
    <source>
        <strain evidence="3 4">JPCC DA0580</strain>
    </source>
</reference>
<feature type="region of interest" description="Disordered" evidence="1">
    <location>
        <begin position="73"/>
        <end position="94"/>
    </location>
</feature>
<dbReference type="AlphaFoldDB" id="A0A1Z5J764"/>
<dbReference type="InterPro" id="IPR000719">
    <property type="entry name" value="Prot_kinase_dom"/>
</dbReference>
<evidence type="ECO:0000256" key="1">
    <source>
        <dbReference type="SAM" id="MobiDB-lite"/>
    </source>
</evidence>
<dbReference type="InParanoid" id="A0A1Z5J764"/>
<dbReference type="GO" id="GO:0004674">
    <property type="term" value="F:protein serine/threonine kinase activity"/>
    <property type="evidence" value="ECO:0007669"/>
    <property type="project" value="TreeGrafter"/>
</dbReference>
<dbReference type="PANTHER" id="PTHR44329">
    <property type="entry name" value="SERINE/THREONINE-PROTEIN KINASE TNNI3K-RELATED"/>
    <property type="match status" value="1"/>
</dbReference>
<sequence>MQTFIPDNESIPPAIVSWDEVRIGKLIATGAFSAVYCTDKKDNWSSSSTSLNFDESLSAMFFEDDLEDVLTKATQGSESEFGDPSHSSSDPSLVSENSRLVLKCLNKSSRSGRTHKAMATRGLINEASILMSLAPHPNVTRLVGVSNDLLHANPDKGFLVFDRIADSLDRILVRWQICPDDHDQLLSLLGPDIQWKDSALLKESPLHWRLKHIVLGMANGLAFLHKNSVLHRDFKPSNVGISYDGTVRILDLGSARRLPVPGGFELTKGVGTRRYMAPEVDRSSRAPDYGHPADVFSFSIVFWEVLTQRKAFDEFRHLNRLEIKHVMYIDKERPRLDLDACAPFRDALLCGWDHEPSVRPTISDMISRIEAELAGDGPLECWQPDAQLRRPSKLYFL</sequence>
<dbReference type="GO" id="GO:0005524">
    <property type="term" value="F:ATP binding"/>
    <property type="evidence" value="ECO:0007669"/>
    <property type="project" value="InterPro"/>
</dbReference>
<dbReference type="InterPro" id="IPR051681">
    <property type="entry name" value="Ser/Thr_Kinases-Pseudokinases"/>
</dbReference>
<evidence type="ECO:0000259" key="2">
    <source>
        <dbReference type="PROSITE" id="PS50011"/>
    </source>
</evidence>
<evidence type="ECO:0000313" key="4">
    <source>
        <dbReference type="Proteomes" id="UP000198406"/>
    </source>
</evidence>
<evidence type="ECO:0000313" key="3">
    <source>
        <dbReference type="EMBL" id="GAX09834.1"/>
    </source>
</evidence>
<gene>
    <name evidence="3" type="ORF">FisN_11Lh188</name>
</gene>
<dbReference type="InterPro" id="IPR011009">
    <property type="entry name" value="Kinase-like_dom_sf"/>
</dbReference>
<dbReference type="SUPFAM" id="SSF56112">
    <property type="entry name" value="Protein kinase-like (PK-like)"/>
    <property type="match status" value="1"/>
</dbReference>
<dbReference type="OrthoDB" id="192555at2759"/>
<keyword evidence="4" id="KW-1185">Reference proteome</keyword>
<proteinExistence type="predicted"/>
<dbReference type="PROSITE" id="PS50011">
    <property type="entry name" value="PROTEIN_KINASE_DOM"/>
    <property type="match status" value="1"/>
</dbReference>
<feature type="domain" description="Protein kinase" evidence="2">
    <location>
        <begin position="21"/>
        <end position="373"/>
    </location>
</feature>
<accession>A0A1Z5J764</accession>
<dbReference type="EMBL" id="BDSP01000013">
    <property type="protein sequence ID" value="GAX09834.1"/>
    <property type="molecule type" value="Genomic_DNA"/>
</dbReference>
<dbReference type="Pfam" id="PF00069">
    <property type="entry name" value="Pkinase"/>
    <property type="match status" value="1"/>
</dbReference>
<organism evidence="3 4">
    <name type="scientific">Fistulifera solaris</name>
    <name type="common">Oleaginous diatom</name>
    <dbReference type="NCBI Taxonomy" id="1519565"/>
    <lineage>
        <taxon>Eukaryota</taxon>
        <taxon>Sar</taxon>
        <taxon>Stramenopiles</taxon>
        <taxon>Ochrophyta</taxon>
        <taxon>Bacillariophyta</taxon>
        <taxon>Bacillariophyceae</taxon>
        <taxon>Bacillariophycidae</taxon>
        <taxon>Naviculales</taxon>
        <taxon>Naviculaceae</taxon>
        <taxon>Fistulifera</taxon>
    </lineage>
</organism>
<protein>
    <recommendedName>
        <fullName evidence="2">Protein kinase domain-containing protein</fullName>
    </recommendedName>
</protein>
<dbReference type="Gene3D" id="1.10.510.10">
    <property type="entry name" value="Transferase(Phosphotransferase) domain 1"/>
    <property type="match status" value="1"/>
</dbReference>
<name>A0A1Z5J764_FISSO</name>
<comment type="caution">
    <text evidence="3">The sequence shown here is derived from an EMBL/GenBank/DDBJ whole genome shotgun (WGS) entry which is preliminary data.</text>
</comment>